<accession>A0A382HQF3</accession>
<feature type="non-terminal residue" evidence="1">
    <location>
        <position position="1"/>
    </location>
</feature>
<organism evidence="1">
    <name type="scientific">marine metagenome</name>
    <dbReference type="NCBI Taxonomy" id="408172"/>
    <lineage>
        <taxon>unclassified sequences</taxon>
        <taxon>metagenomes</taxon>
        <taxon>ecological metagenomes</taxon>
    </lineage>
</organism>
<protein>
    <submittedName>
        <fullName evidence="1">Uncharacterized protein</fullName>
    </submittedName>
</protein>
<gene>
    <name evidence="1" type="ORF">METZ01_LOCUS241717</name>
</gene>
<proteinExistence type="predicted"/>
<name>A0A382HQF3_9ZZZZ</name>
<dbReference type="AlphaFoldDB" id="A0A382HQF3"/>
<dbReference type="EMBL" id="UINC01062338">
    <property type="protein sequence ID" value="SVB88863.1"/>
    <property type="molecule type" value="Genomic_DNA"/>
</dbReference>
<evidence type="ECO:0000313" key="1">
    <source>
        <dbReference type="EMBL" id="SVB88863.1"/>
    </source>
</evidence>
<reference evidence="1" key="1">
    <citation type="submission" date="2018-05" db="EMBL/GenBank/DDBJ databases">
        <authorList>
            <person name="Lanie J.A."/>
            <person name="Ng W.-L."/>
            <person name="Kazmierczak K.M."/>
            <person name="Andrzejewski T.M."/>
            <person name="Davidsen T.M."/>
            <person name="Wayne K.J."/>
            <person name="Tettelin H."/>
            <person name="Glass J.I."/>
            <person name="Rusch D."/>
            <person name="Podicherti R."/>
            <person name="Tsui H.-C.T."/>
            <person name="Winkler M.E."/>
        </authorList>
    </citation>
    <scope>NUCLEOTIDE SEQUENCE</scope>
</reference>
<sequence length="37" mass="4125">PAIIEEPTTTIVVYPGAAARVTERRNYMLETETECKA</sequence>